<dbReference type="EMBL" id="MEZT01000019">
    <property type="protein sequence ID" value="OGD56507.1"/>
    <property type="molecule type" value="Genomic_DNA"/>
</dbReference>
<keyword evidence="1" id="KW-0472">Membrane</keyword>
<sequence length="70" mass="8033">MVFVKILVLIAAIFAGILIIKYRERIVRIFGKAEWAEKYLGMGGTYTMWILIALFFIVLALIWLMGLPGR</sequence>
<proteinExistence type="predicted"/>
<protein>
    <submittedName>
        <fullName evidence="2">Uncharacterized protein</fullName>
    </submittedName>
</protein>
<evidence type="ECO:0000313" key="2">
    <source>
        <dbReference type="EMBL" id="OGD56507.1"/>
    </source>
</evidence>
<keyword evidence="1" id="KW-1133">Transmembrane helix</keyword>
<dbReference type="AlphaFoldDB" id="A0A1F5DMX3"/>
<reference evidence="2 3" key="1">
    <citation type="journal article" date="2016" name="Nat. Commun.">
        <title>Thousands of microbial genomes shed light on interconnected biogeochemical processes in an aquifer system.</title>
        <authorList>
            <person name="Anantharaman K."/>
            <person name="Brown C.T."/>
            <person name="Hug L.A."/>
            <person name="Sharon I."/>
            <person name="Castelle C.J."/>
            <person name="Probst A.J."/>
            <person name="Thomas B.C."/>
            <person name="Singh A."/>
            <person name="Wilkins M.J."/>
            <person name="Karaoz U."/>
            <person name="Brodie E.L."/>
            <person name="Williams K.H."/>
            <person name="Hubbard S.S."/>
            <person name="Banfield J.F."/>
        </authorList>
    </citation>
    <scope>NUCLEOTIDE SEQUENCE [LARGE SCALE GENOMIC DNA]</scope>
</reference>
<gene>
    <name evidence="2" type="ORF">A2V71_02390</name>
</gene>
<feature type="transmembrane region" description="Helical" evidence="1">
    <location>
        <begin position="6"/>
        <end position="22"/>
    </location>
</feature>
<dbReference type="Proteomes" id="UP000178764">
    <property type="component" value="Unassembled WGS sequence"/>
</dbReference>
<evidence type="ECO:0000313" key="3">
    <source>
        <dbReference type="Proteomes" id="UP000178764"/>
    </source>
</evidence>
<organism evidence="2 3">
    <name type="scientific">Candidatus Berkelbacteria bacterium RBG_13_40_8</name>
    <dbReference type="NCBI Taxonomy" id="1797467"/>
    <lineage>
        <taxon>Bacteria</taxon>
        <taxon>Candidatus Berkelbacteria</taxon>
    </lineage>
</organism>
<comment type="caution">
    <text evidence="2">The sequence shown here is derived from an EMBL/GenBank/DDBJ whole genome shotgun (WGS) entry which is preliminary data.</text>
</comment>
<keyword evidence="1" id="KW-0812">Transmembrane</keyword>
<evidence type="ECO:0000256" key="1">
    <source>
        <dbReference type="SAM" id="Phobius"/>
    </source>
</evidence>
<accession>A0A1F5DMX3</accession>
<name>A0A1F5DMX3_9BACT</name>
<feature type="transmembrane region" description="Helical" evidence="1">
    <location>
        <begin position="43"/>
        <end position="65"/>
    </location>
</feature>